<evidence type="ECO:0000313" key="3">
    <source>
        <dbReference type="Proteomes" id="UP000177652"/>
    </source>
</evidence>
<dbReference type="SUPFAM" id="SSF56219">
    <property type="entry name" value="DNase I-like"/>
    <property type="match status" value="1"/>
</dbReference>
<dbReference type="InterPro" id="IPR051916">
    <property type="entry name" value="GPI-anchor_lipid_remodeler"/>
</dbReference>
<dbReference type="GO" id="GO:0006506">
    <property type="term" value="P:GPI anchor biosynthetic process"/>
    <property type="evidence" value="ECO:0007669"/>
    <property type="project" value="TreeGrafter"/>
</dbReference>
<feature type="domain" description="Endonuclease/exonuclease/phosphatase" evidence="1">
    <location>
        <begin position="6"/>
        <end position="226"/>
    </location>
</feature>
<dbReference type="PANTHER" id="PTHR14859:SF1">
    <property type="entry name" value="PGAP2-INTERACTING PROTEIN"/>
    <property type="match status" value="1"/>
</dbReference>
<proteinExistence type="predicted"/>
<evidence type="ECO:0000313" key="2">
    <source>
        <dbReference type="EMBL" id="OGG65738.1"/>
    </source>
</evidence>
<dbReference type="AlphaFoldDB" id="A0A1F6DWE3"/>
<dbReference type="InterPro" id="IPR005135">
    <property type="entry name" value="Endo/exonuclease/phosphatase"/>
</dbReference>
<accession>A0A1F6DWE3</accession>
<evidence type="ECO:0000259" key="1">
    <source>
        <dbReference type="Pfam" id="PF03372"/>
    </source>
</evidence>
<comment type="caution">
    <text evidence="2">The sequence shown here is derived from an EMBL/GenBank/DDBJ whole genome shotgun (WGS) entry which is preliminary data.</text>
</comment>
<name>A0A1F6DWE3_9BACT</name>
<reference evidence="2 3" key="1">
    <citation type="journal article" date="2016" name="Nat. Commun.">
        <title>Thousands of microbial genomes shed light on interconnected biogeochemical processes in an aquifer system.</title>
        <authorList>
            <person name="Anantharaman K."/>
            <person name="Brown C.T."/>
            <person name="Hug L.A."/>
            <person name="Sharon I."/>
            <person name="Castelle C.J."/>
            <person name="Probst A.J."/>
            <person name="Thomas B.C."/>
            <person name="Singh A."/>
            <person name="Wilkins M.J."/>
            <person name="Karaoz U."/>
            <person name="Brodie E.L."/>
            <person name="Williams K.H."/>
            <person name="Hubbard S.S."/>
            <person name="Banfield J.F."/>
        </authorList>
    </citation>
    <scope>NUCLEOTIDE SEQUENCE [LARGE SCALE GENOMIC DNA]</scope>
</reference>
<dbReference type="EMBL" id="MFLK01000033">
    <property type="protein sequence ID" value="OGG65738.1"/>
    <property type="molecule type" value="Genomic_DNA"/>
</dbReference>
<dbReference type="STRING" id="1798497.A3D71_03845"/>
<organism evidence="2 3">
    <name type="scientific">Candidatus Kaiserbacteria bacterium RIFCSPHIGHO2_02_FULL_55_20</name>
    <dbReference type="NCBI Taxonomy" id="1798497"/>
    <lineage>
        <taxon>Bacteria</taxon>
        <taxon>Candidatus Kaiseribacteriota</taxon>
    </lineage>
</organism>
<dbReference type="Gene3D" id="3.60.10.10">
    <property type="entry name" value="Endonuclease/exonuclease/phosphatase"/>
    <property type="match status" value="1"/>
</dbReference>
<gene>
    <name evidence="2" type="ORF">A3D71_03845</name>
</gene>
<dbReference type="GO" id="GO:0003824">
    <property type="term" value="F:catalytic activity"/>
    <property type="evidence" value="ECO:0007669"/>
    <property type="project" value="InterPro"/>
</dbReference>
<dbReference type="Pfam" id="PF03372">
    <property type="entry name" value="Exo_endo_phos"/>
    <property type="match status" value="1"/>
</dbReference>
<protein>
    <recommendedName>
        <fullName evidence="1">Endonuclease/exonuclease/phosphatase domain-containing protein</fullName>
    </recommendedName>
</protein>
<dbReference type="PANTHER" id="PTHR14859">
    <property type="entry name" value="CALCOFLUOR WHITE HYPERSENSITIVE PROTEIN PRECURSOR"/>
    <property type="match status" value="1"/>
</dbReference>
<dbReference type="GO" id="GO:0016020">
    <property type="term" value="C:membrane"/>
    <property type="evidence" value="ECO:0007669"/>
    <property type="project" value="GOC"/>
</dbReference>
<sequence length="235" mass="26309">MQLKVLSWNIWFKGDLNGVVQYVKDTNPDIIGMQEVVPERETNILESLKALGYQSAFTSVTELRKDGKKMGNAIFSRHEITNTQTHVLYETDTRLSAEVERRMALQANIQVAGTTLHVFSTHLAHTHQKQSDVQDLQVENLIKLLPSEKTVVTGDFNATPDSEVIKRMREVLNDTDPSAAPTWSVYPEGCHTCNPQAIDTRLDYIFTSKDLETNSPAVGNSKASDHLPISVIVEM</sequence>
<dbReference type="InterPro" id="IPR036691">
    <property type="entry name" value="Endo/exonu/phosph_ase_sf"/>
</dbReference>
<dbReference type="Proteomes" id="UP000177652">
    <property type="component" value="Unassembled WGS sequence"/>
</dbReference>